<reference evidence="1 3" key="3">
    <citation type="submission" date="2019-07" db="EMBL/GenBank/DDBJ databases">
        <title>Whole genome shotgun sequence of Methylobacterium oxalidis NBRC 107715.</title>
        <authorList>
            <person name="Hosoyama A."/>
            <person name="Uohara A."/>
            <person name="Ohji S."/>
            <person name="Ichikawa N."/>
        </authorList>
    </citation>
    <scope>NUCLEOTIDE SEQUENCE [LARGE SCALE GENOMIC DNA]</scope>
    <source>
        <strain evidence="1 3">NBRC 107715</strain>
    </source>
</reference>
<sequence>MGRTTALGIMCKAPRPGLTKTRLARVLGLERAAALSGCFLRDVAASIEALPAALGARGYGVYAPAGTEAELRALLPAGFGLLLQEGADFGLVLAGAVRALISPHGHAGAILINADSPTLPTALLARAVEALARPGDRVVLGPASDGGYVLIGLKADHPGLFRDIPWSTQAVLEATCAQAAAIGLAVERLSLWYDIDDAGTLDVLRGELAGEPLPFATDLVGGPARATRTFLAGAP</sequence>
<dbReference type="NCBIfam" id="TIGR04282">
    <property type="entry name" value="glyco_like_cofC"/>
    <property type="match status" value="1"/>
</dbReference>
<name>A0A512J4Q6_9HYPH</name>
<accession>A0A512J4Q6</accession>
<dbReference type="PANTHER" id="PTHR36529:SF1">
    <property type="entry name" value="GLYCOSYLTRANSFERASE"/>
    <property type="match status" value="1"/>
</dbReference>
<reference evidence="2" key="1">
    <citation type="journal article" date="2014" name="Int. J. Syst. Evol. Microbiol.">
        <title>Complete genome of a new Firmicutes species belonging to the dominant human colonic microbiota ('Ruminococcus bicirculans') reveals two chromosomes and a selective capacity to utilize plant glucans.</title>
        <authorList>
            <consortium name="NISC Comparative Sequencing Program"/>
            <person name="Wegmann U."/>
            <person name="Louis P."/>
            <person name="Goesmann A."/>
            <person name="Henrissat B."/>
            <person name="Duncan S.H."/>
            <person name="Flint H.J."/>
        </authorList>
    </citation>
    <scope>NUCLEOTIDE SEQUENCE</scope>
    <source>
        <strain evidence="2">NBRC 107715</strain>
    </source>
</reference>
<dbReference type="PANTHER" id="PTHR36529">
    <property type="entry name" value="SLL1095 PROTEIN"/>
    <property type="match status" value="1"/>
</dbReference>
<evidence type="ECO:0000313" key="2">
    <source>
        <dbReference type="EMBL" id="GLS67043.1"/>
    </source>
</evidence>
<dbReference type="Proteomes" id="UP000321960">
    <property type="component" value="Unassembled WGS sequence"/>
</dbReference>
<dbReference type="RefSeq" id="WP_147026501.1">
    <property type="nucleotide sequence ID" value="NZ_BJZU01000055.1"/>
</dbReference>
<protein>
    <recommendedName>
        <fullName evidence="5">Glycosyl transferase</fullName>
    </recommendedName>
</protein>
<proteinExistence type="predicted"/>
<dbReference type="Gene3D" id="3.90.550.10">
    <property type="entry name" value="Spore Coat Polysaccharide Biosynthesis Protein SpsA, Chain A"/>
    <property type="match status" value="1"/>
</dbReference>
<comment type="caution">
    <text evidence="1">The sequence shown here is derived from an EMBL/GenBank/DDBJ whole genome shotgun (WGS) entry which is preliminary data.</text>
</comment>
<dbReference type="OrthoDB" id="9798250at2"/>
<reference evidence="2" key="4">
    <citation type="submission" date="2023-01" db="EMBL/GenBank/DDBJ databases">
        <title>Draft genome sequence of Methylobacterium oxalidis strain NBRC 107715.</title>
        <authorList>
            <person name="Sun Q."/>
            <person name="Mori K."/>
        </authorList>
    </citation>
    <scope>NUCLEOTIDE SEQUENCE</scope>
    <source>
        <strain evidence="2">NBRC 107715</strain>
    </source>
</reference>
<gene>
    <name evidence="2" type="ORF">GCM10007888_54260</name>
    <name evidence="1" type="ORF">MOX02_29500</name>
</gene>
<organism evidence="1 3">
    <name type="scientific">Methylobacterium oxalidis</name>
    <dbReference type="NCBI Taxonomy" id="944322"/>
    <lineage>
        <taxon>Bacteria</taxon>
        <taxon>Pseudomonadati</taxon>
        <taxon>Pseudomonadota</taxon>
        <taxon>Alphaproteobacteria</taxon>
        <taxon>Hyphomicrobiales</taxon>
        <taxon>Methylobacteriaceae</taxon>
        <taxon>Methylobacterium</taxon>
    </lineage>
</organism>
<dbReference type="EMBL" id="BJZU01000055">
    <property type="protein sequence ID" value="GEP04912.1"/>
    <property type="molecule type" value="Genomic_DNA"/>
</dbReference>
<dbReference type="InterPro" id="IPR029044">
    <property type="entry name" value="Nucleotide-diphossugar_trans"/>
</dbReference>
<evidence type="ECO:0000313" key="3">
    <source>
        <dbReference type="Proteomes" id="UP000321960"/>
    </source>
</evidence>
<dbReference type="InterPro" id="IPR018641">
    <property type="entry name" value="Trfase_1_rSAM/seldom-assoc"/>
</dbReference>
<evidence type="ECO:0000313" key="4">
    <source>
        <dbReference type="Proteomes" id="UP001156856"/>
    </source>
</evidence>
<keyword evidence="4" id="KW-1185">Reference proteome</keyword>
<dbReference type="Pfam" id="PF09837">
    <property type="entry name" value="DUF2064"/>
    <property type="match status" value="1"/>
</dbReference>
<reference evidence="4" key="2">
    <citation type="journal article" date="2019" name="Int. J. Syst. Evol. Microbiol.">
        <title>The Global Catalogue of Microorganisms (GCM) 10K type strain sequencing project: providing services to taxonomists for standard genome sequencing and annotation.</title>
        <authorList>
            <consortium name="The Broad Institute Genomics Platform"/>
            <consortium name="The Broad Institute Genome Sequencing Center for Infectious Disease"/>
            <person name="Wu L."/>
            <person name="Ma J."/>
        </authorList>
    </citation>
    <scope>NUCLEOTIDE SEQUENCE [LARGE SCALE GENOMIC DNA]</scope>
    <source>
        <strain evidence="4">NBRC 107715</strain>
    </source>
</reference>
<dbReference type="AlphaFoldDB" id="A0A512J4Q6"/>
<dbReference type="Proteomes" id="UP001156856">
    <property type="component" value="Unassembled WGS sequence"/>
</dbReference>
<evidence type="ECO:0008006" key="5">
    <source>
        <dbReference type="Google" id="ProtNLM"/>
    </source>
</evidence>
<dbReference type="EMBL" id="BSPK01000109">
    <property type="protein sequence ID" value="GLS67043.1"/>
    <property type="molecule type" value="Genomic_DNA"/>
</dbReference>
<evidence type="ECO:0000313" key="1">
    <source>
        <dbReference type="EMBL" id="GEP04912.1"/>
    </source>
</evidence>
<dbReference type="SUPFAM" id="SSF53448">
    <property type="entry name" value="Nucleotide-diphospho-sugar transferases"/>
    <property type="match status" value="1"/>
</dbReference>